<organism evidence="2 3">
    <name type="scientific">Fluctibacter corallii</name>
    <dbReference type="NCBI Taxonomy" id="2984329"/>
    <lineage>
        <taxon>Bacteria</taxon>
        <taxon>Pseudomonadati</taxon>
        <taxon>Pseudomonadota</taxon>
        <taxon>Gammaproteobacteria</taxon>
        <taxon>Alteromonadales</taxon>
        <taxon>Alteromonadaceae</taxon>
        <taxon>Fluctibacter</taxon>
    </lineage>
</organism>
<gene>
    <name evidence="2" type="ORF">OE749_16895</name>
</gene>
<dbReference type="RefSeq" id="WP_263713662.1">
    <property type="nucleotide sequence ID" value="NZ_JAOWKX010000010.1"/>
</dbReference>
<dbReference type="Pfam" id="PF01347">
    <property type="entry name" value="Vitellogenin_N"/>
    <property type="match status" value="1"/>
</dbReference>
<protein>
    <submittedName>
        <fullName evidence="2">HEAT repeat domain-containing protein</fullName>
    </submittedName>
</protein>
<dbReference type="EMBL" id="JAOWKX010000010">
    <property type="protein sequence ID" value="MCV2886375.1"/>
    <property type="molecule type" value="Genomic_DNA"/>
</dbReference>
<evidence type="ECO:0000313" key="2">
    <source>
        <dbReference type="EMBL" id="MCV2886375.1"/>
    </source>
</evidence>
<dbReference type="Gene3D" id="1.25.10.20">
    <property type="entry name" value="Vitellinogen, superhelical"/>
    <property type="match status" value="1"/>
</dbReference>
<sequence>MRNYVLSGLVVCALLLAGYFLFLPSSHLDTQHVDSHSSPISSSTDTADIGATLKYRFDEGVRLSYDLHYQVSGVIDLAALTSSNDDVNQQAYTYDAKARIDFAFQSDSQQGWKVLGFVSEPDVMQNGQQLLSTSHKPAPFAFDMSENGVLTNLTVNDELTGDLASVVLEHFQVLYPTASKAQWKTRERDSVGRYHANYQLQGSLLTKQKSQYIDYSDEMTAMSWEGANINVKVNHFTSSYTLSAEHGWLDAMSTEGQVETYIDGVLSDSALIRLTAKATTTPDELVFVQPTQQRAVDARSAMAKYYQTDPELNAMAEGLDSSGAIEKYTTLFDNPETESLAMKFIINYLRLHPDAAFVFVDLLDQQGFVSHDVSLRLWYALSEAGHREAQQALANVITRDNYRSATKNRALSVIHDFEYPTDELVDATWQATQQLDADSQRERSLGTMAILATGSLGDPVKRNPAQVDKVASLLRNDLYNTDNTERQQNIIAAMGNAANPSFVKDATAFLESDDNDVREESLLTLLKLPTQAAQQAFYDGFNNELSEQVKYNALRALSSRDSDDMATWAASKVVSEKNSYHRVLYIEYLGRTLEQSSQNEDTLRALLERDDLTTDEKSAIYRYISPD</sequence>
<reference evidence="2 3" key="1">
    <citation type="submission" date="2022-10" db="EMBL/GenBank/DDBJ databases">
        <title>Aestuariibacter sp. AA17 isolated from Montipora capitata coral fragment.</title>
        <authorList>
            <person name="Emsley S.A."/>
            <person name="Pfannmuller K.M."/>
            <person name="Loughran R.M."/>
            <person name="Shlafstein M."/>
            <person name="Papke E."/>
            <person name="Saw J.H."/>
            <person name="Ushijima B."/>
            <person name="Videau P."/>
        </authorList>
    </citation>
    <scope>NUCLEOTIDE SEQUENCE [LARGE SCALE GENOMIC DNA]</scope>
    <source>
        <strain evidence="2 3">AA17</strain>
    </source>
</reference>
<accession>A0ABT3ACI8</accession>
<keyword evidence="3" id="KW-1185">Reference proteome</keyword>
<dbReference type="InterPro" id="IPR001747">
    <property type="entry name" value="Vitellogenin_N"/>
</dbReference>
<feature type="domain" description="Vitellogenin" evidence="1">
    <location>
        <begin position="377"/>
        <end position="518"/>
    </location>
</feature>
<dbReference type="InterPro" id="IPR011030">
    <property type="entry name" value="Lipovitellin_superhlx_dom"/>
</dbReference>
<comment type="caution">
    <text evidence="2">The sequence shown here is derived from an EMBL/GenBank/DDBJ whole genome shotgun (WGS) entry which is preliminary data.</text>
</comment>
<name>A0ABT3ACI8_9ALTE</name>
<evidence type="ECO:0000313" key="3">
    <source>
        <dbReference type="Proteomes" id="UP001652504"/>
    </source>
</evidence>
<dbReference type="Proteomes" id="UP001652504">
    <property type="component" value="Unassembled WGS sequence"/>
</dbReference>
<evidence type="ECO:0000259" key="1">
    <source>
        <dbReference type="Pfam" id="PF01347"/>
    </source>
</evidence>
<dbReference type="SUPFAM" id="SSF48431">
    <property type="entry name" value="Lipovitellin-phosvitin complex, superhelical domain"/>
    <property type="match status" value="1"/>
</dbReference>
<proteinExistence type="predicted"/>